<sequence length="191" mass="20717">MSPREFSLLLARGVAPEPLKEVPGRGGHRLFCSDGLSHAAVISGIHHAGLELLVAARLAAMLVDHYNLGQNGNLANFPDVEVGSSLYEAHAHLFTRPDLYSPGRSRQGDILIEIENGNTLTTGRLDFEARAYFDRGIVLSLDGLGFPPHEHGTQEKTDPVSLVFFNLSLAVRNAFDRMLQAKQGTEAASAF</sequence>
<dbReference type="Proteomes" id="UP000028981">
    <property type="component" value="Unassembled WGS sequence"/>
</dbReference>
<keyword evidence="2" id="KW-1185">Reference proteome</keyword>
<comment type="caution">
    <text evidence="1">The sequence shown here is derived from an EMBL/GenBank/DDBJ whole genome shotgun (WGS) entry which is preliminary data.</text>
</comment>
<dbReference type="EMBL" id="JQGC01000001">
    <property type="protein sequence ID" value="KFL32845.1"/>
    <property type="molecule type" value="Genomic_DNA"/>
</dbReference>
<name>A0A087M7J2_9HYPH</name>
<dbReference type="AlphaFoldDB" id="A0A087M7J2"/>
<accession>A0A087M7J2</accession>
<proteinExistence type="predicted"/>
<organism evidence="1 2">
    <name type="scientific">Devosia riboflavina</name>
    <dbReference type="NCBI Taxonomy" id="46914"/>
    <lineage>
        <taxon>Bacteria</taxon>
        <taxon>Pseudomonadati</taxon>
        <taxon>Pseudomonadota</taxon>
        <taxon>Alphaproteobacteria</taxon>
        <taxon>Hyphomicrobiales</taxon>
        <taxon>Devosiaceae</taxon>
        <taxon>Devosia</taxon>
    </lineage>
</organism>
<reference evidence="1 2" key="1">
    <citation type="submission" date="2014-08" db="EMBL/GenBank/DDBJ databases">
        <authorList>
            <person name="Hassan Y.I."/>
            <person name="Lepp D."/>
            <person name="Zhou T."/>
        </authorList>
    </citation>
    <scope>NUCLEOTIDE SEQUENCE [LARGE SCALE GENOMIC DNA]</scope>
    <source>
        <strain evidence="1 2">IFO13584</strain>
    </source>
</reference>
<evidence type="ECO:0000313" key="2">
    <source>
        <dbReference type="Proteomes" id="UP000028981"/>
    </source>
</evidence>
<gene>
    <name evidence="1" type="ORF">JP75_01500</name>
</gene>
<protein>
    <submittedName>
        <fullName evidence="1">Uncharacterized protein</fullName>
    </submittedName>
</protein>
<evidence type="ECO:0000313" key="1">
    <source>
        <dbReference type="EMBL" id="KFL32845.1"/>
    </source>
</evidence>